<dbReference type="SUPFAM" id="SSF49879">
    <property type="entry name" value="SMAD/FHA domain"/>
    <property type="match status" value="1"/>
</dbReference>
<feature type="domain" description="EAL" evidence="2">
    <location>
        <begin position="126"/>
        <end position="373"/>
    </location>
</feature>
<dbReference type="InterPro" id="IPR000253">
    <property type="entry name" value="FHA_dom"/>
</dbReference>
<evidence type="ECO:0000313" key="3">
    <source>
        <dbReference type="EMBL" id="BBO31000.1"/>
    </source>
</evidence>
<gene>
    <name evidence="3" type="ORF">PLANPX_0612</name>
</gene>
<protein>
    <recommendedName>
        <fullName evidence="5">Diguanylate cyclase/phosphodiesterase</fullName>
    </recommendedName>
</protein>
<evidence type="ECO:0000259" key="1">
    <source>
        <dbReference type="PROSITE" id="PS50006"/>
    </source>
</evidence>
<dbReference type="PANTHER" id="PTHR33121">
    <property type="entry name" value="CYCLIC DI-GMP PHOSPHODIESTERASE PDEF"/>
    <property type="match status" value="1"/>
</dbReference>
<dbReference type="InterPro" id="IPR008984">
    <property type="entry name" value="SMAD_FHA_dom_sf"/>
</dbReference>
<dbReference type="Proteomes" id="UP000326837">
    <property type="component" value="Chromosome"/>
</dbReference>
<reference evidence="4" key="1">
    <citation type="submission" date="2019-10" db="EMBL/GenBank/DDBJ databases">
        <title>Lacipirellula parvula gen. nov., sp. nov., representing a lineage of planctomycetes widespread in freshwater anoxic habitats, and description of the family Lacipirellulaceae.</title>
        <authorList>
            <person name="Dedysh S.N."/>
            <person name="Kulichevskaya I.S."/>
            <person name="Beletsky A.V."/>
            <person name="Rakitin A.L."/>
            <person name="Mardanov A.V."/>
            <person name="Ivanova A.A."/>
            <person name="Saltykova V.X."/>
            <person name="Rijpstra W.I.C."/>
            <person name="Sinninghe Damste J.S."/>
            <person name="Ravin N.V."/>
        </authorList>
    </citation>
    <scope>NUCLEOTIDE SEQUENCE [LARGE SCALE GENOMIC DNA]</scope>
    <source>
        <strain evidence="4">PX69</strain>
    </source>
</reference>
<evidence type="ECO:0000313" key="4">
    <source>
        <dbReference type="Proteomes" id="UP000326837"/>
    </source>
</evidence>
<evidence type="ECO:0008006" key="5">
    <source>
        <dbReference type="Google" id="ProtNLM"/>
    </source>
</evidence>
<dbReference type="CDD" id="cd00060">
    <property type="entry name" value="FHA"/>
    <property type="match status" value="1"/>
</dbReference>
<keyword evidence="4" id="KW-1185">Reference proteome</keyword>
<proteinExistence type="predicted"/>
<feature type="domain" description="FHA" evidence="1">
    <location>
        <begin position="37"/>
        <end position="86"/>
    </location>
</feature>
<name>A0A5K7X3C3_9BACT</name>
<dbReference type="SUPFAM" id="SSF141868">
    <property type="entry name" value="EAL domain-like"/>
    <property type="match status" value="1"/>
</dbReference>
<dbReference type="AlphaFoldDB" id="A0A5K7X3C3"/>
<dbReference type="InterPro" id="IPR035919">
    <property type="entry name" value="EAL_sf"/>
</dbReference>
<dbReference type="SMART" id="SM00052">
    <property type="entry name" value="EAL"/>
    <property type="match status" value="1"/>
</dbReference>
<evidence type="ECO:0000259" key="2">
    <source>
        <dbReference type="PROSITE" id="PS50883"/>
    </source>
</evidence>
<dbReference type="RefSeq" id="WP_152097227.1">
    <property type="nucleotide sequence ID" value="NZ_AP021861.1"/>
</dbReference>
<dbReference type="PROSITE" id="PS50006">
    <property type="entry name" value="FHA_DOMAIN"/>
    <property type="match status" value="1"/>
</dbReference>
<dbReference type="CDD" id="cd01948">
    <property type="entry name" value="EAL"/>
    <property type="match status" value="1"/>
</dbReference>
<sequence>MKNSPTISPRNDVTWLLTGQLGADQVARTVTIASWPFVIGRSPSVTLTIASPTVSSQHAELRLEDGGLLVRDLGSTNGTFVNGTRVAGEAAVHAGDLLQIAEIVFRVTEQRGYVDCKTIAGDSTDRALAMIQFDKLIAERAVLPHYQPIVEMNSQQTIGFEVLGRSPLFGLKTPHAMFSAAALLDLEGELSRMLRDEGVRSALSLPSNPLVFVNTHPAELEDASLLEKSLRELRAAAPRAALVLEIHEAAATSVPQMRALRQLLTELGMQLAYDDFGAGQARLVELGDAPPDFLKFDIQLVRGIDHASAERQRMLESLVKIVADLGIVSLAEGVETAEEHAVCKGMGFVYGQGFYYGTPASAGTFTTCEARVTPWRL</sequence>
<dbReference type="InterPro" id="IPR050706">
    <property type="entry name" value="Cyclic-di-GMP_PDE-like"/>
</dbReference>
<organism evidence="3 4">
    <name type="scientific">Lacipirellula parvula</name>
    <dbReference type="NCBI Taxonomy" id="2650471"/>
    <lineage>
        <taxon>Bacteria</taxon>
        <taxon>Pseudomonadati</taxon>
        <taxon>Planctomycetota</taxon>
        <taxon>Planctomycetia</taxon>
        <taxon>Pirellulales</taxon>
        <taxon>Lacipirellulaceae</taxon>
        <taxon>Lacipirellula</taxon>
    </lineage>
</organism>
<dbReference type="SMART" id="SM00240">
    <property type="entry name" value="FHA"/>
    <property type="match status" value="1"/>
</dbReference>
<dbReference type="Gene3D" id="2.60.200.20">
    <property type="match status" value="1"/>
</dbReference>
<dbReference type="KEGG" id="lpav:PLANPX_0612"/>
<accession>A0A5K7X3C3</accession>
<dbReference type="PROSITE" id="PS50883">
    <property type="entry name" value="EAL"/>
    <property type="match status" value="1"/>
</dbReference>
<dbReference type="Pfam" id="PF00498">
    <property type="entry name" value="FHA"/>
    <property type="match status" value="1"/>
</dbReference>
<dbReference type="PANTHER" id="PTHR33121:SF76">
    <property type="entry name" value="SIGNALING PROTEIN"/>
    <property type="match status" value="1"/>
</dbReference>
<dbReference type="EMBL" id="AP021861">
    <property type="protein sequence ID" value="BBO31000.1"/>
    <property type="molecule type" value="Genomic_DNA"/>
</dbReference>
<dbReference type="Pfam" id="PF00563">
    <property type="entry name" value="EAL"/>
    <property type="match status" value="1"/>
</dbReference>
<dbReference type="InterPro" id="IPR001633">
    <property type="entry name" value="EAL_dom"/>
</dbReference>
<dbReference type="Gene3D" id="3.20.20.450">
    <property type="entry name" value="EAL domain"/>
    <property type="match status" value="1"/>
</dbReference>
<dbReference type="GO" id="GO:0071111">
    <property type="term" value="F:cyclic-guanylate-specific phosphodiesterase activity"/>
    <property type="evidence" value="ECO:0007669"/>
    <property type="project" value="InterPro"/>
</dbReference>